<sequence length="495" mass="52344">MSDGFKDGYEFYVRTAGAQLAALTESARIEAIDREIEKLYREIAELGTNKTVETLSGDIAEFYHADTFNIDAILNDSSNRAYVPRINTFASPDVVLDTGEAFQIKYYADGAKSARAQAVSLEEASRNPHTSSGAIKTLASDGATGSDPIYDGMGRLIPDGQLDEADVFLDQKIVKESVVRPDEVRRYSETKEKLTSTVSDRDGISSKGLSREESKQLARESKEGSLDLANHGISADQLMEAKHIAKASLKAGLSAAAIAALLQAAPSIIESIQELAQEGSIDLGRLQEDGADTVAAGGSAFVTGALTAALTDMAQSGKLGESLVGLPSAVIASATVIAFNALKNGIRMAHGDMDQRSYADAILNDTFIASCALASGMLGQAACPIPALGYMLGSFVGSAVGGLTYQAGKQAFISFSVEHGATFFGLVDQDYELPDPVLSEIGLDVFEYDRFAFEQPALDGFAPSYAEIEMSEGPKPAITLPRRGVIAVGKVGYVL</sequence>
<accession>A0ABS9WGV9</accession>
<reference evidence="2" key="1">
    <citation type="submission" date="2021-11" db="EMBL/GenBank/DDBJ databases">
        <title>A Novel Adlercreutzia Species, isolated from a Allomyrina dichotoma larva feces.</title>
        <authorList>
            <person name="Suh M.K."/>
        </authorList>
    </citation>
    <scope>NUCLEOTIDE SEQUENCE</scope>
    <source>
        <strain evidence="2">JBNU-10</strain>
    </source>
</reference>
<comment type="caution">
    <text evidence="2">The sequence shown here is derived from an EMBL/GenBank/DDBJ whole genome shotgun (WGS) entry which is preliminary data.</text>
</comment>
<evidence type="ECO:0000313" key="2">
    <source>
        <dbReference type="EMBL" id="MCI2242093.1"/>
    </source>
</evidence>
<protein>
    <submittedName>
        <fullName evidence="2">Uncharacterized protein</fullName>
    </submittedName>
</protein>
<evidence type="ECO:0000313" key="3">
    <source>
        <dbReference type="Proteomes" id="UP001430755"/>
    </source>
</evidence>
<proteinExistence type="predicted"/>
<feature type="region of interest" description="Disordered" evidence="1">
    <location>
        <begin position="182"/>
        <end position="223"/>
    </location>
</feature>
<dbReference type="RefSeq" id="WP_242164969.1">
    <property type="nucleotide sequence ID" value="NZ_JAJMLW010000002.1"/>
</dbReference>
<keyword evidence="3" id="KW-1185">Reference proteome</keyword>
<dbReference type="EMBL" id="JAJMLW010000002">
    <property type="protein sequence ID" value="MCI2242093.1"/>
    <property type="molecule type" value="Genomic_DNA"/>
</dbReference>
<gene>
    <name evidence="2" type="ORF">LPT13_06990</name>
</gene>
<organism evidence="2 3">
    <name type="scientific">Adlercreutzia faecimuris</name>
    <dbReference type="NCBI Taxonomy" id="2897341"/>
    <lineage>
        <taxon>Bacteria</taxon>
        <taxon>Bacillati</taxon>
        <taxon>Actinomycetota</taxon>
        <taxon>Coriobacteriia</taxon>
        <taxon>Eggerthellales</taxon>
        <taxon>Eggerthellaceae</taxon>
        <taxon>Adlercreutzia</taxon>
    </lineage>
</organism>
<evidence type="ECO:0000256" key="1">
    <source>
        <dbReference type="SAM" id="MobiDB-lite"/>
    </source>
</evidence>
<name>A0ABS9WGV9_9ACTN</name>
<dbReference type="Proteomes" id="UP001430755">
    <property type="component" value="Unassembled WGS sequence"/>
</dbReference>